<feature type="compositionally biased region" description="Polar residues" evidence="12">
    <location>
        <begin position="203"/>
        <end position="226"/>
    </location>
</feature>
<evidence type="ECO:0000256" key="3">
    <source>
        <dbReference type="ARBA" id="ARBA00022759"/>
    </source>
</evidence>
<dbReference type="InterPro" id="IPR001878">
    <property type="entry name" value="Znf_CCHC"/>
</dbReference>
<evidence type="ECO:0000256" key="9">
    <source>
        <dbReference type="ARBA" id="ARBA00023172"/>
    </source>
</evidence>
<dbReference type="InterPro" id="IPR001584">
    <property type="entry name" value="Integrase_cat-core"/>
</dbReference>
<dbReference type="SUPFAM" id="SSF57756">
    <property type="entry name" value="Retrovirus zinc finger-like domains"/>
    <property type="match status" value="1"/>
</dbReference>
<protein>
    <recommendedName>
        <fullName evidence="17">Integrase catalytic domain-containing protein</fullName>
    </recommendedName>
</protein>
<evidence type="ECO:0000256" key="11">
    <source>
        <dbReference type="PROSITE-ProRule" id="PRU00047"/>
    </source>
</evidence>
<evidence type="ECO:0000313" key="16">
    <source>
        <dbReference type="Proteomes" id="UP000242715"/>
    </source>
</evidence>
<keyword evidence="6" id="KW-0229">DNA integration</keyword>
<keyword evidence="4" id="KW-0378">Hydrolase</keyword>
<evidence type="ECO:0000259" key="14">
    <source>
        <dbReference type="PROSITE" id="PS50994"/>
    </source>
</evidence>
<dbReference type="Proteomes" id="UP000242715">
    <property type="component" value="Unassembled WGS sequence"/>
</dbReference>
<dbReference type="InterPro" id="IPR057670">
    <property type="entry name" value="SH3_retrovirus"/>
</dbReference>
<keyword evidence="16" id="KW-1185">Reference proteome</keyword>
<dbReference type="PANTHER" id="PTHR42648">
    <property type="entry name" value="TRANSPOSASE, PUTATIVE-RELATED"/>
    <property type="match status" value="1"/>
</dbReference>
<dbReference type="EMBL" id="DF975093">
    <property type="protein sequence ID" value="GAU51362.1"/>
    <property type="molecule type" value="Genomic_DNA"/>
</dbReference>
<dbReference type="PANTHER" id="PTHR42648:SF11">
    <property type="entry name" value="TRANSPOSON TY4-P GAG-POL POLYPROTEIN"/>
    <property type="match status" value="1"/>
</dbReference>
<evidence type="ECO:0000256" key="7">
    <source>
        <dbReference type="ARBA" id="ARBA00022918"/>
    </source>
</evidence>
<dbReference type="PROSITE" id="PS50994">
    <property type="entry name" value="INTEGRASE"/>
    <property type="match status" value="1"/>
</dbReference>
<dbReference type="Pfam" id="PF13976">
    <property type="entry name" value="gag_pre-integrs"/>
    <property type="match status" value="1"/>
</dbReference>
<evidence type="ECO:0000256" key="10">
    <source>
        <dbReference type="ARBA" id="ARBA00023268"/>
    </source>
</evidence>
<dbReference type="InterPro" id="IPR039537">
    <property type="entry name" value="Retrotran_Ty1/copia-like"/>
</dbReference>
<evidence type="ECO:0000259" key="13">
    <source>
        <dbReference type="PROSITE" id="PS50158"/>
    </source>
</evidence>
<dbReference type="PROSITE" id="PS50158">
    <property type="entry name" value="ZF_CCHC"/>
    <property type="match status" value="1"/>
</dbReference>
<dbReference type="Pfam" id="PF25597">
    <property type="entry name" value="SH3_retrovirus"/>
    <property type="match status" value="1"/>
</dbReference>
<evidence type="ECO:0000256" key="12">
    <source>
        <dbReference type="SAM" id="MobiDB-lite"/>
    </source>
</evidence>
<keyword evidence="8" id="KW-0548">Nucleotidyltransferase</keyword>
<dbReference type="GO" id="GO:0003887">
    <property type="term" value="F:DNA-directed DNA polymerase activity"/>
    <property type="evidence" value="ECO:0007669"/>
    <property type="project" value="UniProtKB-KW"/>
</dbReference>
<keyword evidence="5" id="KW-0460">Magnesium</keyword>
<evidence type="ECO:0000256" key="8">
    <source>
        <dbReference type="ARBA" id="ARBA00022932"/>
    </source>
</evidence>
<feature type="compositionally biased region" description="Basic and acidic residues" evidence="12">
    <location>
        <begin position="167"/>
        <end position="177"/>
    </location>
</feature>
<keyword evidence="2" id="KW-0479">Metal-binding</keyword>
<dbReference type="GO" id="GO:0015074">
    <property type="term" value="P:DNA integration"/>
    <property type="evidence" value="ECO:0007669"/>
    <property type="project" value="UniProtKB-KW"/>
</dbReference>
<evidence type="ECO:0000256" key="5">
    <source>
        <dbReference type="ARBA" id="ARBA00022842"/>
    </source>
</evidence>
<evidence type="ECO:0000256" key="4">
    <source>
        <dbReference type="ARBA" id="ARBA00022801"/>
    </source>
</evidence>
<sequence length="1149" mass="131186">MSTTHPNCHFPMNLPILTGNKNYDNWVKQMKVVFLYQDMWGIVTEGVLLLVGDCESSKKAWDILAQSFGGVEQVKEVKLQPFKRQFDLIQMEESETVNDYFTKVIKLVNQIKNCGEVIEAKFVVSKILRSLTPRFDHVVAAIETSKRISEISKEELLGTLESNEQRMNERAAGKAKAEVALQAQPNKEKKNKGKWNGNKGRGSYNNNGGKNSQSESSNTQKSNNNHGNSRGEYNNRGRGGRGGYRWFDKSNIQCYNCQKYGHFADECYGEKKEPENNVRLAKQEGHVLLMVTTNEEAKFKDQWYLDSASKDEWLWHYRLGHLNFNDMCNLQKKQLVYGLPEIEIPKEVCEECVQSKQNRNSFSKEFKSKTKAILEVVYSDVCGPIQVESSGGNKYIVTFIDDFSRKLWTYLIKKKSDVLDVFIKYKSMVERQSGHKLKTLRTDGGGEYVSNEFDALCEKEGIVHEVTPPYTPQQNGTAERKNKTIMNMVKSMLNGKHFPKELWGEDVSTATYILNRCPTKKLEGITPEECWLGIKPSLSHLKVFGSIAHRHVPDQLRRKLDDKSSQMVLIGYHSTGGYKLLDPVTKQIVISRDVIVDELKEWDWTDSVKKSSHRVWLEDSSSESEVQTMPQANRPQRTRTIPSRLQECEVISDNLVNDEGDIVHYAFLADTEPISVIEALNNPKWIDAMTEELASIEKNDTWSLVNLPHGKKAIYVKWVFKVKVNTQGEVTRYKARLVARGFLQKEGINFDEVFAPVAIIETITLVVGLANSNNWPMYQMDVKCAFLNGPLTEEVYVTQPVGFEVDGQKDKVYRLHKALYGLKQAPRAWNKKIDSFLCEIKFVKCTTEHGVYVRRSSNNNLIILCLYVDDLLITGGNEKEISDFKLELMREFEMTDLGHISYFLEPRLQLSKGEEEAEVDPTQYIRLIGSLRYLCNIRPDLAYSVGIVSRFMQKPKLSHLAAVKRILRYIRGTMDYGILFPSTDKEKQCKLIAYTDSSWCGDIEDRKSTAGYVFLLGGAPIAWSSKKESVVALSSCEVEYIAASLCACQAIWLANLIEEIMGEDHVVVKMRIDNISAINLAKNPVAHGKRKHIEMRFHYLREQVSNGRIYVEHCKSEDQLADIMTKAVQTEIFKRIRSMMGLNPLATMN</sequence>
<evidence type="ECO:0008006" key="17">
    <source>
        <dbReference type="Google" id="ProtNLM"/>
    </source>
</evidence>
<keyword evidence="9" id="KW-0233">DNA recombination</keyword>
<dbReference type="InterPro" id="IPR025724">
    <property type="entry name" value="GAG-pre-integrase_dom"/>
</dbReference>
<accession>A0A2Z6PKK6</accession>
<keyword evidence="11" id="KW-0863">Zinc-finger</keyword>
<keyword evidence="3" id="KW-0255">Endonuclease</keyword>
<evidence type="ECO:0000256" key="2">
    <source>
        <dbReference type="ARBA" id="ARBA00022723"/>
    </source>
</evidence>
<dbReference type="InterPro" id="IPR036875">
    <property type="entry name" value="Znf_CCHC_sf"/>
</dbReference>
<dbReference type="Pfam" id="PF07727">
    <property type="entry name" value="RVT_2"/>
    <property type="match status" value="1"/>
</dbReference>
<dbReference type="GO" id="GO:0006310">
    <property type="term" value="P:DNA recombination"/>
    <property type="evidence" value="ECO:0007669"/>
    <property type="project" value="UniProtKB-KW"/>
</dbReference>
<dbReference type="Pfam" id="PF00665">
    <property type="entry name" value="rve"/>
    <property type="match status" value="1"/>
</dbReference>
<feature type="compositionally biased region" description="Low complexity" evidence="12">
    <location>
        <begin position="227"/>
        <end position="236"/>
    </location>
</feature>
<dbReference type="AlphaFoldDB" id="A0A2Z6PKK6"/>
<dbReference type="Gene3D" id="3.30.420.10">
    <property type="entry name" value="Ribonuclease H-like superfamily/Ribonuclease H"/>
    <property type="match status" value="1"/>
</dbReference>
<dbReference type="SUPFAM" id="SSF56672">
    <property type="entry name" value="DNA/RNA polymerases"/>
    <property type="match status" value="1"/>
</dbReference>
<keyword evidence="7" id="KW-0695">RNA-directed DNA polymerase</keyword>
<dbReference type="Gene3D" id="4.10.60.10">
    <property type="entry name" value="Zinc finger, CCHC-type"/>
    <property type="match status" value="1"/>
</dbReference>
<feature type="domain" description="CCHC-type" evidence="13">
    <location>
        <begin position="254"/>
        <end position="267"/>
    </location>
</feature>
<dbReference type="InterPro" id="IPR036397">
    <property type="entry name" value="RNaseH_sf"/>
</dbReference>
<dbReference type="InterPro" id="IPR013103">
    <property type="entry name" value="RVT_2"/>
</dbReference>
<dbReference type="CDD" id="cd09272">
    <property type="entry name" value="RNase_HI_RT_Ty1"/>
    <property type="match status" value="1"/>
</dbReference>
<evidence type="ECO:0000256" key="6">
    <source>
        <dbReference type="ARBA" id="ARBA00022908"/>
    </source>
</evidence>
<gene>
    <name evidence="15" type="ORF">TSUD_383560</name>
</gene>
<dbReference type="GO" id="GO:0016787">
    <property type="term" value="F:hydrolase activity"/>
    <property type="evidence" value="ECO:0007669"/>
    <property type="project" value="UniProtKB-KW"/>
</dbReference>
<dbReference type="GO" id="GO:0008270">
    <property type="term" value="F:zinc ion binding"/>
    <property type="evidence" value="ECO:0007669"/>
    <property type="project" value="UniProtKB-KW"/>
</dbReference>
<dbReference type="InterPro" id="IPR012337">
    <property type="entry name" value="RNaseH-like_sf"/>
</dbReference>
<dbReference type="OrthoDB" id="913746at2759"/>
<dbReference type="InterPro" id="IPR043502">
    <property type="entry name" value="DNA/RNA_pol_sf"/>
</dbReference>
<keyword evidence="1" id="KW-0540">Nuclease</keyword>
<keyword evidence="8" id="KW-0239">DNA-directed DNA polymerase</keyword>
<feature type="domain" description="Integrase catalytic" evidence="14">
    <location>
        <begin position="367"/>
        <end position="535"/>
    </location>
</feature>
<organism evidence="15 16">
    <name type="scientific">Trifolium subterraneum</name>
    <name type="common">Subterranean clover</name>
    <dbReference type="NCBI Taxonomy" id="3900"/>
    <lineage>
        <taxon>Eukaryota</taxon>
        <taxon>Viridiplantae</taxon>
        <taxon>Streptophyta</taxon>
        <taxon>Embryophyta</taxon>
        <taxon>Tracheophyta</taxon>
        <taxon>Spermatophyta</taxon>
        <taxon>Magnoliopsida</taxon>
        <taxon>eudicotyledons</taxon>
        <taxon>Gunneridae</taxon>
        <taxon>Pentapetalae</taxon>
        <taxon>rosids</taxon>
        <taxon>fabids</taxon>
        <taxon>Fabales</taxon>
        <taxon>Fabaceae</taxon>
        <taxon>Papilionoideae</taxon>
        <taxon>50 kb inversion clade</taxon>
        <taxon>NPAAA clade</taxon>
        <taxon>Hologalegina</taxon>
        <taxon>IRL clade</taxon>
        <taxon>Trifolieae</taxon>
        <taxon>Trifolium</taxon>
    </lineage>
</organism>
<dbReference type="GO" id="GO:0004519">
    <property type="term" value="F:endonuclease activity"/>
    <property type="evidence" value="ECO:0007669"/>
    <property type="project" value="UniProtKB-KW"/>
</dbReference>
<keyword evidence="11" id="KW-0862">Zinc</keyword>
<reference evidence="16" key="1">
    <citation type="journal article" date="2017" name="Front. Plant Sci.">
        <title>Climate Clever Clovers: New Paradigm to Reduce the Environmental Footprint of Ruminants by Breeding Low Methanogenic Forages Utilizing Haplotype Variation.</title>
        <authorList>
            <person name="Kaur P."/>
            <person name="Appels R."/>
            <person name="Bayer P.E."/>
            <person name="Keeble-Gagnere G."/>
            <person name="Wang J."/>
            <person name="Hirakawa H."/>
            <person name="Shirasawa K."/>
            <person name="Vercoe P."/>
            <person name="Stefanova K."/>
            <person name="Durmic Z."/>
            <person name="Nichols P."/>
            <person name="Revell C."/>
            <person name="Isobe S.N."/>
            <person name="Edwards D."/>
            <person name="Erskine W."/>
        </authorList>
    </citation>
    <scope>NUCLEOTIDE SEQUENCE [LARGE SCALE GENOMIC DNA]</scope>
    <source>
        <strain evidence="16">cv. Daliak</strain>
    </source>
</reference>
<keyword evidence="8" id="KW-0808">Transferase</keyword>
<dbReference type="SUPFAM" id="SSF53098">
    <property type="entry name" value="Ribonuclease H-like"/>
    <property type="match status" value="1"/>
</dbReference>
<feature type="region of interest" description="Disordered" evidence="12">
    <location>
        <begin position="167"/>
        <end position="238"/>
    </location>
</feature>
<dbReference type="GO" id="GO:0003964">
    <property type="term" value="F:RNA-directed DNA polymerase activity"/>
    <property type="evidence" value="ECO:0007669"/>
    <property type="project" value="UniProtKB-KW"/>
</dbReference>
<proteinExistence type="predicted"/>
<name>A0A2Z6PKK6_TRISU</name>
<keyword evidence="10" id="KW-0511">Multifunctional enzyme</keyword>
<dbReference type="Pfam" id="PF14223">
    <property type="entry name" value="Retrotran_gag_2"/>
    <property type="match status" value="1"/>
</dbReference>
<evidence type="ECO:0000313" key="15">
    <source>
        <dbReference type="EMBL" id="GAU51362.1"/>
    </source>
</evidence>
<evidence type="ECO:0000256" key="1">
    <source>
        <dbReference type="ARBA" id="ARBA00022722"/>
    </source>
</evidence>
<dbReference type="GO" id="GO:0003676">
    <property type="term" value="F:nucleic acid binding"/>
    <property type="evidence" value="ECO:0007669"/>
    <property type="project" value="InterPro"/>
</dbReference>